<dbReference type="AlphaFoldDB" id="A0A9P6CVE6"/>
<reference evidence="1" key="1">
    <citation type="submission" date="2020-11" db="EMBL/GenBank/DDBJ databases">
        <authorList>
            <consortium name="DOE Joint Genome Institute"/>
            <person name="Ahrendt S."/>
            <person name="Riley R."/>
            <person name="Andreopoulos W."/>
            <person name="Labutti K."/>
            <person name="Pangilinan J."/>
            <person name="Ruiz-Duenas F.J."/>
            <person name="Barrasa J.M."/>
            <person name="Sanchez-Garcia M."/>
            <person name="Camarero S."/>
            <person name="Miyauchi S."/>
            <person name="Serrano A."/>
            <person name="Linde D."/>
            <person name="Babiker R."/>
            <person name="Drula E."/>
            <person name="Ayuso-Fernandez I."/>
            <person name="Pacheco R."/>
            <person name="Padilla G."/>
            <person name="Ferreira P."/>
            <person name="Barriuso J."/>
            <person name="Kellner H."/>
            <person name="Castanera R."/>
            <person name="Alfaro M."/>
            <person name="Ramirez L."/>
            <person name="Pisabarro A.G."/>
            <person name="Kuo A."/>
            <person name="Tritt A."/>
            <person name="Lipzen A."/>
            <person name="He G."/>
            <person name="Yan M."/>
            <person name="Ng V."/>
            <person name="Cullen D."/>
            <person name="Martin F."/>
            <person name="Rosso M.-N."/>
            <person name="Henrissat B."/>
            <person name="Hibbett D."/>
            <person name="Martinez A.T."/>
            <person name="Grigoriev I.V."/>
        </authorList>
    </citation>
    <scope>NUCLEOTIDE SEQUENCE</scope>
    <source>
        <strain evidence="1">CIRM-BRFM 674</strain>
    </source>
</reference>
<protein>
    <submittedName>
        <fullName evidence="1">Uncharacterized protein</fullName>
    </submittedName>
</protein>
<accession>A0A9P6CVE6</accession>
<comment type="caution">
    <text evidence="1">The sequence shown here is derived from an EMBL/GenBank/DDBJ whole genome shotgun (WGS) entry which is preliminary data.</text>
</comment>
<name>A0A9P6CVE6_9AGAR</name>
<evidence type="ECO:0000313" key="1">
    <source>
        <dbReference type="EMBL" id="KAF9474730.1"/>
    </source>
</evidence>
<gene>
    <name evidence="1" type="ORF">BDN70DRAFT_298114</name>
</gene>
<dbReference type="Proteomes" id="UP000807469">
    <property type="component" value="Unassembled WGS sequence"/>
</dbReference>
<keyword evidence="2" id="KW-1185">Reference proteome</keyword>
<evidence type="ECO:0000313" key="2">
    <source>
        <dbReference type="Proteomes" id="UP000807469"/>
    </source>
</evidence>
<organism evidence="1 2">
    <name type="scientific">Pholiota conissans</name>
    <dbReference type="NCBI Taxonomy" id="109636"/>
    <lineage>
        <taxon>Eukaryota</taxon>
        <taxon>Fungi</taxon>
        <taxon>Dikarya</taxon>
        <taxon>Basidiomycota</taxon>
        <taxon>Agaricomycotina</taxon>
        <taxon>Agaricomycetes</taxon>
        <taxon>Agaricomycetidae</taxon>
        <taxon>Agaricales</taxon>
        <taxon>Agaricineae</taxon>
        <taxon>Strophariaceae</taxon>
        <taxon>Pholiota</taxon>
    </lineage>
</organism>
<dbReference type="EMBL" id="MU155365">
    <property type="protein sequence ID" value="KAF9474730.1"/>
    <property type="molecule type" value="Genomic_DNA"/>
</dbReference>
<proteinExistence type="predicted"/>
<sequence>MKVPELGVSLLEVFEYLVAFACPVFSDHDVLIQEKACTVTWPNGTTSEGWGRGSYVEFSEHNPIMSSDAFSISAIQNCLYSDMLYSRPSLCFYCYGSHLLRYMNAFWSFRLSFQLEAKPQSASEGCLNTHKRFTHHHARSIQRNGVPRVLRRCLMPSSAFFSRPYLAMNLYPEV</sequence>